<accession>A0A166QZR7</accession>
<protein>
    <submittedName>
        <fullName evidence="1">Uncharacterized protein</fullName>
    </submittedName>
</protein>
<organism evidence="1 2">
    <name type="scientific">Athelia psychrophila</name>
    <dbReference type="NCBI Taxonomy" id="1759441"/>
    <lineage>
        <taxon>Eukaryota</taxon>
        <taxon>Fungi</taxon>
        <taxon>Dikarya</taxon>
        <taxon>Basidiomycota</taxon>
        <taxon>Agaricomycotina</taxon>
        <taxon>Agaricomycetes</taxon>
        <taxon>Agaricomycetidae</taxon>
        <taxon>Atheliales</taxon>
        <taxon>Atheliaceae</taxon>
        <taxon>Athelia</taxon>
    </lineage>
</organism>
<sequence>MNYDGCGIIKFSFEQTHHSGLHSSSFTLNPAANLPNHTHPLLANNWPAYNFRVDYVDDLIMLWEHSVIVRTPKYSEAQELDQIHGYPEPFEMPSWVARLPHQVGYPAGGSLIVDEWKGLALVYCLVVIPMVLDEWFPTLQAQHLKQLEKWDKNETARDKRIKNVQEQNKAPKEKDLKLTPKPEMDKFYWAAQSSLRASLTQKRCFKPTFCVPEVNNHGGGEIETTFCRKFMQNADLRWLITLFLADSASTGLSAEEEGICEAAQMLLVSDSNTCGTVVALSHKMDKQTSDVDKQLSLGDARMTSLDPEHCVVESDRTPPNFLVSHVRSYKHLILNGCHILPSKSLTRANNSIIQVDFDELHYVGQSIKIFAHEQPKVPGYNMLMSVCWFKRIVVDMKNWDLYPELEILFWENAAFLGPSDHGPAHIIPTSLIVSQAVQLIIHKNEHDPPLDDALREDDVPAIINSTSYWVTISPTMVLRAVLDSLSKIVLNSTGQPELARFSVILRKIVLPITVDNTVDKYNSDSRI</sequence>
<gene>
    <name evidence="1" type="ORF">FIBSPDRAFT_886300</name>
</gene>
<dbReference type="Proteomes" id="UP000076532">
    <property type="component" value="Unassembled WGS sequence"/>
</dbReference>
<dbReference type="EMBL" id="KV417507">
    <property type="protein sequence ID" value="KZP27743.1"/>
    <property type="molecule type" value="Genomic_DNA"/>
</dbReference>
<dbReference type="OrthoDB" id="3239894at2759"/>
<evidence type="ECO:0000313" key="1">
    <source>
        <dbReference type="EMBL" id="KZP27743.1"/>
    </source>
</evidence>
<dbReference type="STRING" id="436010.A0A166QZR7"/>
<name>A0A166QZR7_9AGAM</name>
<keyword evidence="2" id="KW-1185">Reference proteome</keyword>
<evidence type="ECO:0000313" key="2">
    <source>
        <dbReference type="Proteomes" id="UP000076532"/>
    </source>
</evidence>
<proteinExistence type="predicted"/>
<reference evidence="1 2" key="1">
    <citation type="journal article" date="2016" name="Mol. Biol. Evol.">
        <title>Comparative Genomics of Early-Diverging Mushroom-Forming Fungi Provides Insights into the Origins of Lignocellulose Decay Capabilities.</title>
        <authorList>
            <person name="Nagy L.G."/>
            <person name="Riley R."/>
            <person name="Tritt A."/>
            <person name="Adam C."/>
            <person name="Daum C."/>
            <person name="Floudas D."/>
            <person name="Sun H."/>
            <person name="Yadav J.S."/>
            <person name="Pangilinan J."/>
            <person name="Larsson K.H."/>
            <person name="Matsuura K."/>
            <person name="Barry K."/>
            <person name="Labutti K."/>
            <person name="Kuo R."/>
            <person name="Ohm R.A."/>
            <person name="Bhattacharya S.S."/>
            <person name="Shirouzu T."/>
            <person name="Yoshinaga Y."/>
            <person name="Martin F.M."/>
            <person name="Grigoriev I.V."/>
            <person name="Hibbett D.S."/>
        </authorList>
    </citation>
    <scope>NUCLEOTIDE SEQUENCE [LARGE SCALE GENOMIC DNA]</scope>
    <source>
        <strain evidence="1 2">CBS 109695</strain>
    </source>
</reference>
<dbReference type="AlphaFoldDB" id="A0A166QZR7"/>